<feature type="region of interest" description="Disordered" evidence="1">
    <location>
        <begin position="1"/>
        <end position="26"/>
    </location>
</feature>
<feature type="compositionally biased region" description="Basic and acidic residues" evidence="1">
    <location>
        <begin position="1"/>
        <end position="10"/>
    </location>
</feature>
<organism evidence="2 3">
    <name type="scientific">Streptosporangium album</name>
    <dbReference type="NCBI Taxonomy" id="47479"/>
    <lineage>
        <taxon>Bacteria</taxon>
        <taxon>Bacillati</taxon>
        <taxon>Actinomycetota</taxon>
        <taxon>Actinomycetes</taxon>
        <taxon>Streptosporangiales</taxon>
        <taxon>Streptosporangiaceae</taxon>
        <taxon>Streptosporangium</taxon>
    </lineage>
</organism>
<name>A0A7W7S122_9ACTN</name>
<keyword evidence="3" id="KW-1185">Reference proteome</keyword>
<dbReference type="RefSeq" id="WP_184757762.1">
    <property type="nucleotide sequence ID" value="NZ_BAABEK010000064.1"/>
</dbReference>
<evidence type="ECO:0000256" key="1">
    <source>
        <dbReference type="SAM" id="MobiDB-lite"/>
    </source>
</evidence>
<dbReference type="EMBL" id="JACHJU010000002">
    <property type="protein sequence ID" value="MBB4941762.1"/>
    <property type="molecule type" value="Genomic_DNA"/>
</dbReference>
<evidence type="ECO:0000313" key="2">
    <source>
        <dbReference type="EMBL" id="MBB4941762.1"/>
    </source>
</evidence>
<proteinExistence type="predicted"/>
<evidence type="ECO:0000313" key="3">
    <source>
        <dbReference type="Proteomes" id="UP000534286"/>
    </source>
</evidence>
<protein>
    <submittedName>
        <fullName evidence="2">Uncharacterized protein</fullName>
    </submittedName>
</protein>
<comment type="caution">
    <text evidence="2">The sequence shown here is derived from an EMBL/GenBank/DDBJ whole genome shotgun (WGS) entry which is preliminary data.</text>
</comment>
<dbReference type="Proteomes" id="UP000534286">
    <property type="component" value="Unassembled WGS sequence"/>
</dbReference>
<sequence>MTDRNDDRPGPTHATGVPATDGSLFDHDTEQLRTALRDYRAMLEQLLDPSNGTR</sequence>
<accession>A0A7W7S122</accession>
<reference evidence="2 3" key="1">
    <citation type="submission" date="2020-08" db="EMBL/GenBank/DDBJ databases">
        <title>Sequencing the genomes of 1000 actinobacteria strains.</title>
        <authorList>
            <person name="Klenk H.-P."/>
        </authorList>
    </citation>
    <scope>NUCLEOTIDE SEQUENCE [LARGE SCALE GENOMIC DNA]</scope>
    <source>
        <strain evidence="2 3">DSM 43023</strain>
    </source>
</reference>
<dbReference type="AlphaFoldDB" id="A0A7W7S122"/>
<gene>
    <name evidence="2" type="ORF">FHR32_006139</name>
</gene>